<dbReference type="Proteomes" id="UP000245768">
    <property type="component" value="Unassembled WGS sequence"/>
</dbReference>
<keyword evidence="2" id="KW-0732">Signal</keyword>
<keyword evidence="4" id="KW-1185">Reference proteome</keyword>
<dbReference type="OrthoDB" id="2554382at2759"/>
<feature type="region of interest" description="Disordered" evidence="1">
    <location>
        <begin position="54"/>
        <end position="102"/>
    </location>
</feature>
<evidence type="ECO:0000313" key="4">
    <source>
        <dbReference type="Proteomes" id="UP000245768"/>
    </source>
</evidence>
<proteinExistence type="predicted"/>
<feature type="signal peptide" evidence="2">
    <location>
        <begin position="1"/>
        <end position="19"/>
    </location>
</feature>
<accession>A0A316YFN5</accession>
<evidence type="ECO:0000256" key="2">
    <source>
        <dbReference type="SAM" id="SignalP"/>
    </source>
</evidence>
<evidence type="ECO:0000256" key="1">
    <source>
        <dbReference type="SAM" id="MobiDB-lite"/>
    </source>
</evidence>
<feature type="chain" id="PRO_5016468211" evidence="2">
    <location>
        <begin position="20"/>
        <end position="402"/>
    </location>
</feature>
<gene>
    <name evidence="3" type="ORF">FA10DRAFT_304004</name>
</gene>
<feature type="compositionally biased region" description="Low complexity" evidence="1">
    <location>
        <begin position="70"/>
        <end position="98"/>
    </location>
</feature>
<protein>
    <submittedName>
        <fullName evidence="3">Uncharacterized protein</fullName>
    </submittedName>
</protein>
<dbReference type="EMBL" id="KZ819639">
    <property type="protein sequence ID" value="PWN87931.1"/>
    <property type="molecule type" value="Genomic_DNA"/>
</dbReference>
<organism evidence="3 4">
    <name type="scientific">Acaromyces ingoldii</name>
    <dbReference type="NCBI Taxonomy" id="215250"/>
    <lineage>
        <taxon>Eukaryota</taxon>
        <taxon>Fungi</taxon>
        <taxon>Dikarya</taxon>
        <taxon>Basidiomycota</taxon>
        <taxon>Ustilaginomycotina</taxon>
        <taxon>Exobasidiomycetes</taxon>
        <taxon>Exobasidiales</taxon>
        <taxon>Cryptobasidiaceae</taxon>
        <taxon>Acaromyces</taxon>
    </lineage>
</organism>
<dbReference type="PANTHER" id="PTHR36578:SF1">
    <property type="entry name" value="APPLE DOMAIN-CONTAINING PROTEIN"/>
    <property type="match status" value="1"/>
</dbReference>
<sequence length="402" mass="42626">MQIRALVSLVALSLTLVSARPHVVERDAANRPAYVNADGTLDIVGLVAASRITPTNLPPSYPTNQTISTSDTDAAVVQQAQQQQSSTSVSKRGSSSGGCPKTLNVPSTFGNLLVPQGLTAKTFTAWPYFSYTAKQGNDTISSGKYTQVYENLQGTYSNPGANSYLGMSTHWCYKPETCAAKCDALKGCMSFDIYYERDPVVDPTVSSTCSDPLSITNLVCAYYGTPISSDLATNTGSTLGNFQVVKAGVDGYQLTKYTPPAIAGFKGATRPGLVDNRVATGQGQLLSPAYANYNTYSIMYTSVLTQNAYFDPIFCKNVADTVSGSKSFSTWPLTVGGDPNSTPFAGAGGRYLGQGCIIYSVSGFPAATFNDVGQYGHDSVTGNDHAFYTHAPNFHYDSVASS</sequence>
<evidence type="ECO:0000313" key="3">
    <source>
        <dbReference type="EMBL" id="PWN87931.1"/>
    </source>
</evidence>
<dbReference type="InParanoid" id="A0A316YFN5"/>
<dbReference type="GeneID" id="37047220"/>
<dbReference type="STRING" id="215250.A0A316YFN5"/>
<dbReference type="PANTHER" id="PTHR36578">
    <property type="entry name" value="CHROMOSOME 15, WHOLE GENOME SHOTGUN SEQUENCE"/>
    <property type="match status" value="1"/>
</dbReference>
<reference evidence="3 4" key="1">
    <citation type="journal article" date="2018" name="Mol. Biol. Evol.">
        <title>Broad Genomic Sampling Reveals a Smut Pathogenic Ancestry of the Fungal Clade Ustilaginomycotina.</title>
        <authorList>
            <person name="Kijpornyongpan T."/>
            <person name="Mondo S.J."/>
            <person name="Barry K."/>
            <person name="Sandor L."/>
            <person name="Lee J."/>
            <person name="Lipzen A."/>
            <person name="Pangilinan J."/>
            <person name="LaButti K."/>
            <person name="Hainaut M."/>
            <person name="Henrissat B."/>
            <person name="Grigoriev I.V."/>
            <person name="Spatafora J.W."/>
            <person name="Aime M.C."/>
        </authorList>
    </citation>
    <scope>NUCLEOTIDE SEQUENCE [LARGE SCALE GENOMIC DNA]</scope>
    <source>
        <strain evidence="3 4">MCA 4198</strain>
    </source>
</reference>
<dbReference type="AlphaFoldDB" id="A0A316YFN5"/>
<name>A0A316YFN5_9BASI</name>
<dbReference type="RefSeq" id="XP_025375129.1">
    <property type="nucleotide sequence ID" value="XM_025525304.1"/>
</dbReference>